<comment type="caution">
    <text evidence="2">The sequence shown here is derived from an EMBL/GenBank/DDBJ whole genome shotgun (WGS) entry which is preliminary data.</text>
</comment>
<feature type="region of interest" description="Disordered" evidence="1">
    <location>
        <begin position="116"/>
        <end position="143"/>
    </location>
</feature>
<gene>
    <name evidence="2" type="ORF">CRG98_050318</name>
</gene>
<evidence type="ECO:0000313" key="3">
    <source>
        <dbReference type="Proteomes" id="UP000233551"/>
    </source>
</evidence>
<feature type="compositionally biased region" description="Basic and acidic residues" evidence="1">
    <location>
        <begin position="178"/>
        <end position="192"/>
    </location>
</feature>
<evidence type="ECO:0000256" key="1">
    <source>
        <dbReference type="SAM" id="MobiDB-lite"/>
    </source>
</evidence>
<sequence>TWVEENVLNHISGETHARTLWSKLEELYACKIGNNKFFLMKQLLALKYAKDTLVVDHENTYQGLLWLLGSLPDTWETFRTSVCNLAPRGVVTLDLAKSSALNEEIRRKSLGSTSQSDVLVTESKGKKGCGSKNKNDSSRSKSTSKFANIGCYHRGKKGHTKKICRQLKREKNKNKNKNKNDEKKNDDNSDEERVATTVEDFLLVYDSETVNLACHETSWVIDTFASTDTTAQKDFFATYNGR</sequence>
<proteinExistence type="predicted"/>
<feature type="compositionally biased region" description="Basic residues" evidence="1">
    <location>
        <begin position="160"/>
        <end position="177"/>
    </location>
</feature>
<protein>
    <recommendedName>
        <fullName evidence="4">CCHC-type domain-containing protein</fullName>
    </recommendedName>
</protein>
<dbReference type="EMBL" id="PGOL01045148">
    <property type="protein sequence ID" value="PKH55669.1"/>
    <property type="molecule type" value="Genomic_DNA"/>
</dbReference>
<accession>A0A2I0GJF5</accession>
<feature type="region of interest" description="Disordered" evidence="1">
    <location>
        <begin position="160"/>
        <end position="192"/>
    </location>
</feature>
<keyword evidence="3" id="KW-1185">Reference proteome</keyword>
<evidence type="ECO:0008006" key="4">
    <source>
        <dbReference type="Google" id="ProtNLM"/>
    </source>
</evidence>
<dbReference type="AlphaFoldDB" id="A0A2I0GJF5"/>
<dbReference type="Proteomes" id="UP000233551">
    <property type="component" value="Unassembled WGS sequence"/>
</dbReference>
<evidence type="ECO:0000313" key="2">
    <source>
        <dbReference type="EMBL" id="PKH55669.1"/>
    </source>
</evidence>
<feature type="non-terminal residue" evidence="2">
    <location>
        <position position="1"/>
    </location>
</feature>
<organism evidence="2 3">
    <name type="scientific">Punica granatum</name>
    <name type="common">Pomegranate</name>
    <dbReference type="NCBI Taxonomy" id="22663"/>
    <lineage>
        <taxon>Eukaryota</taxon>
        <taxon>Viridiplantae</taxon>
        <taxon>Streptophyta</taxon>
        <taxon>Embryophyta</taxon>
        <taxon>Tracheophyta</taxon>
        <taxon>Spermatophyta</taxon>
        <taxon>Magnoliopsida</taxon>
        <taxon>eudicotyledons</taxon>
        <taxon>Gunneridae</taxon>
        <taxon>Pentapetalae</taxon>
        <taxon>rosids</taxon>
        <taxon>malvids</taxon>
        <taxon>Myrtales</taxon>
        <taxon>Lythraceae</taxon>
        <taxon>Punica</taxon>
    </lineage>
</organism>
<name>A0A2I0GJF5_PUNGR</name>
<dbReference type="Pfam" id="PF14223">
    <property type="entry name" value="Retrotran_gag_2"/>
    <property type="match status" value="1"/>
</dbReference>
<reference evidence="2 3" key="1">
    <citation type="submission" date="2017-11" db="EMBL/GenBank/DDBJ databases">
        <title>De-novo sequencing of pomegranate (Punica granatum L.) genome.</title>
        <authorList>
            <person name="Akparov Z."/>
            <person name="Amiraslanov A."/>
            <person name="Hajiyeva S."/>
            <person name="Abbasov M."/>
            <person name="Kaur K."/>
            <person name="Hamwieh A."/>
            <person name="Solovyev V."/>
            <person name="Salamov A."/>
            <person name="Braich B."/>
            <person name="Kosarev P."/>
            <person name="Mahmoud A."/>
            <person name="Hajiyev E."/>
            <person name="Babayeva S."/>
            <person name="Izzatullayeva V."/>
            <person name="Mammadov A."/>
            <person name="Mammadov A."/>
            <person name="Sharifova S."/>
            <person name="Ojaghi J."/>
            <person name="Eynullazada K."/>
            <person name="Bayramov B."/>
            <person name="Abdulazimova A."/>
            <person name="Shahmuradov I."/>
        </authorList>
    </citation>
    <scope>NUCLEOTIDE SEQUENCE [LARGE SCALE GENOMIC DNA]</scope>
    <source>
        <strain evidence="3">cv. AG2017</strain>
        <tissue evidence="2">Leaf</tissue>
    </source>
</reference>